<name>A0A4S3K4W5_9GAMM</name>
<dbReference type="Pfam" id="PF01584">
    <property type="entry name" value="CheW"/>
    <property type="match status" value="1"/>
</dbReference>
<evidence type="ECO:0000313" key="3">
    <source>
        <dbReference type="EMBL" id="TDU25817.1"/>
    </source>
</evidence>
<dbReference type="SMART" id="SM00260">
    <property type="entry name" value="CheW"/>
    <property type="match status" value="1"/>
</dbReference>
<dbReference type="RefSeq" id="WP_133883404.1">
    <property type="nucleotide sequence ID" value="NZ_MWIN01000013.1"/>
</dbReference>
<dbReference type="Proteomes" id="UP000295341">
    <property type="component" value="Unassembled WGS sequence"/>
</dbReference>
<dbReference type="InterPro" id="IPR039315">
    <property type="entry name" value="CheW"/>
</dbReference>
<evidence type="ECO:0000313" key="4">
    <source>
        <dbReference type="Proteomes" id="UP000295341"/>
    </source>
</evidence>
<feature type="region of interest" description="Disordered" evidence="1">
    <location>
        <begin position="1"/>
        <end position="20"/>
    </location>
</feature>
<keyword evidence="4" id="KW-1185">Reference proteome</keyword>
<organism evidence="3 4">
    <name type="scientific">Panacagrimonas perspica</name>
    <dbReference type="NCBI Taxonomy" id="381431"/>
    <lineage>
        <taxon>Bacteria</taxon>
        <taxon>Pseudomonadati</taxon>
        <taxon>Pseudomonadota</taxon>
        <taxon>Gammaproteobacteria</taxon>
        <taxon>Nevskiales</taxon>
        <taxon>Nevskiaceae</taxon>
        <taxon>Panacagrimonas</taxon>
    </lineage>
</organism>
<dbReference type="SUPFAM" id="SSF50341">
    <property type="entry name" value="CheW-like"/>
    <property type="match status" value="1"/>
</dbReference>
<evidence type="ECO:0000256" key="1">
    <source>
        <dbReference type="SAM" id="MobiDB-lite"/>
    </source>
</evidence>
<dbReference type="GO" id="GO:0007165">
    <property type="term" value="P:signal transduction"/>
    <property type="evidence" value="ECO:0007669"/>
    <property type="project" value="InterPro"/>
</dbReference>
<dbReference type="InterPro" id="IPR002545">
    <property type="entry name" value="CheW-lke_dom"/>
</dbReference>
<comment type="caution">
    <text evidence="3">The sequence shown here is derived from an EMBL/GenBank/DDBJ whole genome shotgun (WGS) entry which is preliminary data.</text>
</comment>
<dbReference type="AlphaFoldDB" id="A0A4S3K4W5"/>
<accession>A0A4S3K4W5</accession>
<reference evidence="3 4" key="1">
    <citation type="submission" date="2019-03" db="EMBL/GenBank/DDBJ databases">
        <title>Genomic Encyclopedia of Type Strains, Phase IV (KMG-IV): sequencing the most valuable type-strain genomes for metagenomic binning, comparative biology and taxonomic classification.</title>
        <authorList>
            <person name="Goeker M."/>
        </authorList>
    </citation>
    <scope>NUCLEOTIDE SEQUENCE [LARGE SCALE GENOMIC DNA]</scope>
    <source>
        <strain evidence="3 4">DSM 26377</strain>
    </source>
</reference>
<proteinExistence type="predicted"/>
<evidence type="ECO:0000259" key="2">
    <source>
        <dbReference type="PROSITE" id="PS50851"/>
    </source>
</evidence>
<dbReference type="Gene3D" id="2.40.50.180">
    <property type="entry name" value="CheA-289, Domain 4"/>
    <property type="match status" value="1"/>
</dbReference>
<feature type="domain" description="CheW-like" evidence="2">
    <location>
        <begin position="26"/>
        <end position="160"/>
    </location>
</feature>
<dbReference type="GO" id="GO:0005829">
    <property type="term" value="C:cytosol"/>
    <property type="evidence" value="ECO:0007669"/>
    <property type="project" value="TreeGrafter"/>
</dbReference>
<dbReference type="Gene3D" id="2.30.30.40">
    <property type="entry name" value="SH3 Domains"/>
    <property type="match status" value="1"/>
</dbReference>
<sequence>MSAVVFPKATPEVGRDGDGGRDGDVVRRWIGFELAGQLYGVPILAVQEVLATAEIEPVPGTAHEVLGVINLRGQIVTVIDLRLRLGLSASASAAGPLVVFDGPSETLAARVDRVTHVRRIPDPAIKPAPRSGGAPCAAVLGIVTRDAELMTLLDVPALMR</sequence>
<dbReference type="InterPro" id="IPR036061">
    <property type="entry name" value="CheW-like_dom_sf"/>
</dbReference>
<gene>
    <name evidence="3" type="ORF">DFR24_4262</name>
</gene>
<dbReference type="PANTHER" id="PTHR22617">
    <property type="entry name" value="CHEMOTAXIS SENSOR HISTIDINE KINASE-RELATED"/>
    <property type="match status" value="1"/>
</dbReference>
<dbReference type="PANTHER" id="PTHR22617:SF23">
    <property type="entry name" value="CHEMOTAXIS PROTEIN CHEW"/>
    <property type="match status" value="1"/>
</dbReference>
<dbReference type="PROSITE" id="PS50851">
    <property type="entry name" value="CHEW"/>
    <property type="match status" value="1"/>
</dbReference>
<dbReference type="EMBL" id="SOBT01000011">
    <property type="protein sequence ID" value="TDU25817.1"/>
    <property type="molecule type" value="Genomic_DNA"/>
</dbReference>
<protein>
    <submittedName>
        <fullName evidence="3">Purine-binding chemotaxis protein CheW</fullName>
    </submittedName>
</protein>
<dbReference type="OrthoDB" id="9790406at2"/>
<dbReference type="GO" id="GO:0006935">
    <property type="term" value="P:chemotaxis"/>
    <property type="evidence" value="ECO:0007669"/>
    <property type="project" value="InterPro"/>
</dbReference>